<comment type="caution">
    <text evidence="2">The sequence shown here is derived from an EMBL/GenBank/DDBJ whole genome shotgun (WGS) entry which is preliminary data.</text>
</comment>
<organism evidence="2 3">
    <name type="scientific">Prorocentrum cordatum</name>
    <dbReference type="NCBI Taxonomy" id="2364126"/>
    <lineage>
        <taxon>Eukaryota</taxon>
        <taxon>Sar</taxon>
        <taxon>Alveolata</taxon>
        <taxon>Dinophyceae</taxon>
        <taxon>Prorocentrales</taxon>
        <taxon>Prorocentraceae</taxon>
        <taxon>Prorocentrum</taxon>
    </lineage>
</organism>
<evidence type="ECO:0008006" key="4">
    <source>
        <dbReference type="Google" id="ProtNLM"/>
    </source>
</evidence>
<evidence type="ECO:0000313" key="3">
    <source>
        <dbReference type="Proteomes" id="UP001189429"/>
    </source>
</evidence>
<keyword evidence="3" id="KW-1185">Reference proteome</keyword>
<feature type="region of interest" description="Disordered" evidence="1">
    <location>
        <begin position="181"/>
        <end position="209"/>
    </location>
</feature>
<dbReference type="EMBL" id="CAUYUJ010017037">
    <property type="protein sequence ID" value="CAK0871106.1"/>
    <property type="molecule type" value="Genomic_DNA"/>
</dbReference>
<reference evidence="2" key="1">
    <citation type="submission" date="2023-10" db="EMBL/GenBank/DDBJ databases">
        <authorList>
            <person name="Chen Y."/>
            <person name="Shah S."/>
            <person name="Dougan E. K."/>
            <person name="Thang M."/>
            <person name="Chan C."/>
        </authorList>
    </citation>
    <scope>NUCLEOTIDE SEQUENCE [LARGE SCALE GENOMIC DNA]</scope>
</reference>
<accession>A0ABN9VHE9</accession>
<gene>
    <name evidence="2" type="ORF">PCOR1329_LOCUS57045</name>
</gene>
<dbReference type="Proteomes" id="UP001189429">
    <property type="component" value="Unassembled WGS sequence"/>
</dbReference>
<proteinExistence type="predicted"/>
<feature type="non-terminal residue" evidence="2">
    <location>
        <position position="262"/>
    </location>
</feature>
<feature type="compositionally biased region" description="Basic residues" evidence="1">
    <location>
        <begin position="195"/>
        <end position="204"/>
    </location>
</feature>
<sequence length="262" mass="30112">VCDIVEYDQRGLTMSSWDSSTETYNLLGSNFELSVVMTTEVGHDAFHDVAKYVHMFVLQNIDINFEEGCCWGFVFPGDREYSLGYRWLITHQAWNRLQHALHGNGPDLGAKVALRKRLAKLANTPAMMASRVMTVLEMKDMPQAQKTYDHLRNVSKERMAEISRMEADKIFPEITKWLKERPIGSTPPAADKEPKKKKLKKKKTTTATTPPSWQLMTKLDDADWSLPTTRGLPQQYDDMKRIHLVTVSEMSQLVADKDFWNK</sequence>
<feature type="non-terminal residue" evidence="2">
    <location>
        <position position="1"/>
    </location>
</feature>
<evidence type="ECO:0000313" key="2">
    <source>
        <dbReference type="EMBL" id="CAK0871106.1"/>
    </source>
</evidence>
<evidence type="ECO:0000256" key="1">
    <source>
        <dbReference type="SAM" id="MobiDB-lite"/>
    </source>
</evidence>
<name>A0ABN9VHE9_9DINO</name>
<protein>
    <recommendedName>
        <fullName evidence="4">RNA-directed RNA polymerase</fullName>
    </recommendedName>
</protein>